<dbReference type="InterPro" id="IPR000312">
    <property type="entry name" value="Glycosyl_Trfase_fam3"/>
</dbReference>
<keyword evidence="8 12" id="KW-0460">Magnesium</keyword>
<feature type="binding site" evidence="12">
    <location>
        <position position="112"/>
    </location>
    <ligand>
        <name>Mg(2+)</name>
        <dbReference type="ChEBI" id="CHEBI:18420"/>
        <label>1</label>
    </ligand>
</feature>
<keyword evidence="7 12" id="KW-0822">Tryptophan biosynthesis</keyword>
<dbReference type="OrthoDB" id="9806430at2"/>
<dbReference type="SUPFAM" id="SSF52418">
    <property type="entry name" value="Nucleoside phosphorylase/phosphoribosyltransferase catalytic domain"/>
    <property type="match status" value="1"/>
</dbReference>
<dbReference type="InterPro" id="IPR036320">
    <property type="entry name" value="Glycosyl_Trfase_fam3_N_dom_sf"/>
</dbReference>
<dbReference type="SUPFAM" id="SSF47648">
    <property type="entry name" value="Nucleoside phosphorylase/phosphoribosyltransferase N-terminal domain"/>
    <property type="match status" value="1"/>
</dbReference>
<evidence type="ECO:0000256" key="4">
    <source>
        <dbReference type="ARBA" id="ARBA00022676"/>
    </source>
</evidence>
<evidence type="ECO:0000256" key="6">
    <source>
        <dbReference type="ARBA" id="ARBA00022723"/>
    </source>
</evidence>
<dbReference type="PANTHER" id="PTHR43285">
    <property type="entry name" value="ANTHRANILATE PHOSPHORIBOSYLTRANSFERASE"/>
    <property type="match status" value="1"/>
</dbReference>
<feature type="binding site" evidence="12">
    <location>
        <position position="245"/>
    </location>
    <ligand>
        <name>Mg(2+)</name>
        <dbReference type="ChEBI" id="CHEBI:18420"/>
        <label>2</label>
    </ligand>
</feature>
<dbReference type="Proteomes" id="UP000270530">
    <property type="component" value="Chromosome"/>
</dbReference>
<evidence type="ECO:0000256" key="3">
    <source>
        <dbReference type="ARBA" id="ARBA00022605"/>
    </source>
</evidence>
<keyword evidence="9 12" id="KW-0057">Aromatic amino acid biosynthesis</keyword>
<dbReference type="GO" id="GO:0000287">
    <property type="term" value="F:magnesium ion binding"/>
    <property type="evidence" value="ECO:0007669"/>
    <property type="project" value="UniProtKB-UniRule"/>
</dbReference>
<comment type="similarity">
    <text evidence="11">In the C-terminal section; belongs to the anthranilate phosphoribosyltransferase family.</text>
</comment>
<feature type="binding site" evidence="12">
    <location>
        <position position="100"/>
    </location>
    <ligand>
        <name>5-phospho-alpha-D-ribose 1-diphosphate</name>
        <dbReference type="ChEBI" id="CHEBI:58017"/>
    </ligand>
</feature>
<dbReference type="UniPathway" id="UPA00035">
    <property type="reaction ID" value="UER00041"/>
</dbReference>
<feature type="binding site" evidence="12">
    <location>
        <position position="100"/>
    </location>
    <ligand>
        <name>anthranilate</name>
        <dbReference type="ChEBI" id="CHEBI:16567"/>
        <label>1</label>
    </ligand>
</feature>
<comment type="catalytic activity">
    <reaction evidence="10 12">
        <text>N-(5-phospho-beta-D-ribosyl)anthranilate + diphosphate = 5-phospho-alpha-D-ribose 1-diphosphate + anthranilate</text>
        <dbReference type="Rhea" id="RHEA:11768"/>
        <dbReference type="ChEBI" id="CHEBI:16567"/>
        <dbReference type="ChEBI" id="CHEBI:18277"/>
        <dbReference type="ChEBI" id="CHEBI:33019"/>
        <dbReference type="ChEBI" id="CHEBI:58017"/>
        <dbReference type="EC" id="2.4.2.18"/>
    </reaction>
</comment>
<keyword evidence="4 12" id="KW-0328">Glycosyltransferase</keyword>
<dbReference type="Pfam" id="PF00591">
    <property type="entry name" value="Glycos_transf_3"/>
    <property type="match status" value="1"/>
</dbReference>
<dbReference type="NCBIfam" id="TIGR01245">
    <property type="entry name" value="trpD"/>
    <property type="match status" value="1"/>
</dbReference>
<dbReference type="EMBL" id="AP018560">
    <property type="protein sequence ID" value="BBD80917.1"/>
    <property type="molecule type" value="Genomic_DNA"/>
</dbReference>
<comment type="cofactor">
    <cofactor evidence="12">
        <name>Mg(2+)</name>
        <dbReference type="ChEBI" id="CHEBI:18420"/>
    </cofactor>
    <text evidence="12">Binds 2 magnesium ions per monomer.</text>
</comment>
<dbReference type="KEGG" id="rbd:ALSL_2292"/>
<evidence type="ECO:0000256" key="11">
    <source>
        <dbReference type="ARBA" id="ARBA00061188"/>
    </source>
</evidence>
<reference evidence="16" key="2">
    <citation type="submission" date="2018-06" db="EMBL/GenBank/DDBJ databases">
        <title>Genome sequence of Rhodanobacteraceae bacterium strain Dysh456.</title>
        <authorList>
            <person name="Fukui M."/>
        </authorList>
    </citation>
    <scope>NUCLEOTIDE SEQUENCE [LARGE SCALE GENOMIC DNA]</scope>
    <source>
        <strain evidence="16">Dysh456</strain>
    </source>
</reference>
<evidence type="ECO:0000256" key="7">
    <source>
        <dbReference type="ARBA" id="ARBA00022822"/>
    </source>
</evidence>
<dbReference type="FunFam" id="3.40.1030.10:FF:000002">
    <property type="entry name" value="Anthranilate phosphoribosyltransferase"/>
    <property type="match status" value="1"/>
</dbReference>
<gene>
    <name evidence="12" type="primary">trpD</name>
    <name evidence="15" type="ORF">ALSL_2292</name>
</gene>
<protein>
    <recommendedName>
        <fullName evidence="12">Anthranilate phosphoribosyltransferase</fullName>
        <ecNumber evidence="12">2.4.2.18</ecNumber>
    </recommendedName>
</protein>
<evidence type="ECO:0000256" key="1">
    <source>
        <dbReference type="ARBA" id="ARBA00004907"/>
    </source>
</evidence>
<dbReference type="InterPro" id="IPR035902">
    <property type="entry name" value="Nuc_phospho_transferase"/>
</dbReference>
<keyword evidence="3 12" id="KW-0028">Amino-acid biosynthesis</keyword>
<comment type="function">
    <text evidence="12">Catalyzes the transfer of the phosphoribosyl group of 5-phosphorylribose-1-pyrophosphate (PRPP) to anthranilate to yield N-(5'-phosphoribosyl)-anthranilate (PRA).</text>
</comment>
<dbReference type="Gene3D" id="3.40.1030.10">
    <property type="entry name" value="Nucleoside phosphorylase/phosphoribosyltransferase catalytic domain"/>
    <property type="match status" value="1"/>
</dbReference>
<evidence type="ECO:0000313" key="15">
    <source>
        <dbReference type="EMBL" id="BBD80917.1"/>
    </source>
</evidence>
<dbReference type="AlphaFoldDB" id="A0A2Z6E7B1"/>
<evidence type="ECO:0000259" key="13">
    <source>
        <dbReference type="Pfam" id="PF00591"/>
    </source>
</evidence>
<reference evidence="16" key="1">
    <citation type="submission" date="2018-04" db="EMBL/GenBank/DDBJ databases">
        <authorList>
            <person name="Watanabe M."/>
            <person name="Kojima H."/>
        </authorList>
    </citation>
    <scope>NUCLEOTIDE SEQUENCE [LARGE SCALE GENOMIC DNA]</scope>
    <source>
        <strain evidence="16">Dysh456</strain>
    </source>
</reference>
<keyword evidence="5 12" id="KW-0808">Transferase</keyword>
<accession>A0A2Z6E7B1</accession>
<feature type="binding site" evidence="12">
    <location>
        <position position="246"/>
    </location>
    <ligand>
        <name>Mg(2+)</name>
        <dbReference type="ChEBI" id="CHEBI:18420"/>
        <label>2</label>
    </ligand>
</feature>
<feature type="domain" description="Glycosyl transferase family 3 N-terminal" evidence="14">
    <location>
        <begin position="11"/>
        <end position="73"/>
    </location>
</feature>
<proteinExistence type="inferred from homology"/>
<evidence type="ECO:0000256" key="8">
    <source>
        <dbReference type="ARBA" id="ARBA00022842"/>
    </source>
</evidence>
<dbReference type="GO" id="GO:0000162">
    <property type="term" value="P:L-tryptophan biosynthetic process"/>
    <property type="evidence" value="ECO:0007669"/>
    <property type="project" value="UniProtKB-UniRule"/>
</dbReference>
<dbReference type="RefSeq" id="WP_126539269.1">
    <property type="nucleotide sequence ID" value="NZ_AP018560.1"/>
</dbReference>
<sequence>MSGREITITPQEALQRTIEHREIFHDEMIALMRQIMRGEVSPVMTAAILTGLRVKKETVGEITGAARVMRELAAKVPVARAFAAAGVPADGMKHLVDIVGTGGDGASSFNISTAAMFVAAAAGARVAKHGGRSVSSKSGSADVLESLGAAIELAPAQVAQCLAETGIGFMYAPNHHPAMKVVAPVRRELGVRTLFNILGPLTNPAGAPNILLGVFHPDLVGIQVRVLQQLGAERALVVWGRDGIDEISLGAATLVGELRDGEVREYEIEPEDFGLAMASSRNLRVADVASSKAMLLEALDGRPGVPFDIVCLNAGAALYVAGVAASIEEGIARARAAILSGAARARMAAFVAATRRLADAGG</sequence>
<dbReference type="Gene3D" id="1.20.970.10">
    <property type="entry name" value="Transferase, Pyrimidine Nucleoside Phosphorylase, Chain C"/>
    <property type="match status" value="1"/>
</dbReference>
<dbReference type="PANTHER" id="PTHR43285:SF2">
    <property type="entry name" value="ANTHRANILATE PHOSPHORIBOSYLTRANSFERASE"/>
    <property type="match status" value="1"/>
</dbReference>
<feature type="binding site" evidence="12">
    <location>
        <position position="108"/>
    </location>
    <ligand>
        <name>5-phospho-alpha-D-ribose 1-diphosphate</name>
        <dbReference type="ChEBI" id="CHEBI:58017"/>
    </ligand>
</feature>
<evidence type="ECO:0000256" key="9">
    <source>
        <dbReference type="ARBA" id="ARBA00023141"/>
    </source>
</evidence>
<keyword evidence="6 12" id="KW-0479">Metal-binding</keyword>
<dbReference type="InterPro" id="IPR017459">
    <property type="entry name" value="Glycosyl_Trfase_fam3_N_dom"/>
</dbReference>
<dbReference type="HAMAP" id="MF_00211">
    <property type="entry name" value="TrpD"/>
    <property type="match status" value="1"/>
</dbReference>
<organism evidence="15 16">
    <name type="scientific">Aerosticca soli</name>
    <dbReference type="NCBI Taxonomy" id="2010829"/>
    <lineage>
        <taxon>Bacteria</taxon>
        <taxon>Pseudomonadati</taxon>
        <taxon>Pseudomonadota</taxon>
        <taxon>Gammaproteobacteria</taxon>
        <taxon>Lysobacterales</taxon>
        <taxon>Rhodanobacteraceae</taxon>
        <taxon>Aerosticca</taxon>
    </lineage>
</organism>
<evidence type="ECO:0000259" key="14">
    <source>
        <dbReference type="Pfam" id="PF02885"/>
    </source>
</evidence>
<comment type="pathway">
    <text evidence="1 12">Amino-acid biosynthesis; L-tryptophan biosynthesis; L-tryptophan from chorismate: step 2/5.</text>
</comment>
<feature type="binding site" evidence="12">
    <location>
        <position position="186"/>
    </location>
    <ligand>
        <name>anthranilate</name>
        <dbReference type="ChEBI" id="CHEBI:16567"/>
        <label>2</label>
    </ligand>
</feature>
<comment type="similarity">
    <text evidence="12">Belongs to the anthranilate phosphoribosyltransferase family.</text>
</comment>
<dbReference type="GO" id="GO:0004048">
    <property type="term" value="F:anthranilate phosphoribosyltransferase activity"/>
    <property type="evidence" value="ECO:0007669"/>
    <property type="project" value="UniProtKB-UniRule"/>
</dbReference>
<dbReference type="FunFam" id="1.20.970.10:FF:000006">
    <property type="entry name" value="Anthranilate phosphoribosyltransferase"/>
    <property type="match status" value="1"/>
</dbReference>
<evidence type="ECO:0000256" key="2">
    <source>
        <dbReference type="ARBA" id="ARBA00011738"/>
    </source>
</evidence>
<dbReference type="GO" id="GO:0005829">
    <property type="term" value="C:cytosol"/>
    <property type="evidence" value="ECO:0007669"/>
    <property type="project" value="TreeGrafter"/>
</dbReference>
<evidence type="ECO:0000256" key="10">
    <source>
        <dbReference type="ARBA" id="ARBA00052328"/>
    </source>
</evidence>
<dbReference type="InterPro" id="IPR005940">
    <property type="entry name" value="Anthranilate_Pribosyl_Tfrase"/>
</dbReference>
<evidence type="ECO:0000313" key="16">
    <source>
        <dbReference type="Proteomes" id="UP000270530"/>
    </source>
</evidence>
<feature type="domain" description="Glycosyl transferase family 3" evidence="13">
    <location>
        <begin position="93"/>
        <end position="343"/>
    </location>
</feature>
<keyword evidence="16" id="KW-1185">Reference proteome</keyword>
<dbReference type="Pfam" id="PF02885">
    <property type="entry name" value="Glycos_trans_3N"/>
    <property type="match status" value="1"/>
</dbReference>
<evidence type="ECO:0000256" key="12">
    <source>
        <dbReference type="HAMAP-Rule" id="MF_00211"/>
    </source>
</evidence>
<feature type="binding site" evidence="12">
    <location>
        <begin position="103"/>
        <end position="104"/>
    </location>
    <ligand>
        <name>5-phospho-alpha-D-ribose 1-diphosphate</name>
        <dbReference type="ChEBI" id="CHEBI:58017"/>
    </ligand>
</feature>
<evidence type="ECO:0000256" key="5">
    <source>
        <dbReference type="ARBA" id="ARBA00022679"/>
    </source>
</evidence>
<comment type="subunit">
    <text evidence="2 12">Homodimer.</text>
</comment>
<dbReference type="EC" id="2.4.2.18" evidence="12"/>
<feature type="binding site" evidence="12">
    <location>
        <begin position="128"/>
        <end position="136"/>
    </location>
    <ligand>
        <name>5-phospho-alpha-D-ribose 1-diphosphate</name>
        <dbReference type="ChEBI" id="CHEBI:58017"/>
    </ligand>
</feature>
<feature type="binding site" evidence="12">
    <location>
        <position position="140"/>
    </location>
    <ligand>
        <name>5-phospho-alpha-D-ribose 1-diphosphate</name>
        <dbReference type="ChEBI" id="CHEBI:58017"/>
    </ligand>
</feature>
<feature type="binding site" evidence="12">
    <location>
        <begin position="110"/>
        <end position="113"/>
    </location>
    <ligand>
        <name>5-phospho-alpha-D-ribose 1-diphosphate</name>
        <dbReference type="ChEBI" id="CHEBI:58017"/>
    </ligand>
</feature>
<name>A0A2Z6E7B1_9GAMM</name>
<comment type="caution">
    <text evidence="12">Lacks conserved residue(s) required for the propagation of feature annotation.</text>
</comment>
<feature type="binding site" evidence="12">
    <location>
        <position position="246"/>
    </location>
    <ligand>
        <name>Mg(2+)</name>
        <dbReference type="ChEBI" id="CHEBI:18420"/>
        <label>1</label>
    </ligand>
</feature>